<dbReference type="KEGG" id="vaq:FIV01_17855"/>
<dbReference type="PROSITE" id="PS51996">
    <property type="entry name" value="TR_MART"/>
    <property type="match status" value="1"/>
</dbReference>
<dbReference type="RefSeq" id="WP_246210470.1">
    <property type="nucleotide sequence ID" value="NZ_CBCSDK010000013.1"/>
</dbReference>
<feature type="domain" description="ADP ribosyltransferase" evidence="1">
    <location>
        <begin position="73"/>
        <end position="222"/>
    </location>
</feature>
<name>A0A5P9CPS4_9VIBR</name>
<dbReference type="Proteomes" id="UP000326936">
    <property type="component" value="Plasmid pTHAF100_a"/>
</dbReference>
<proteinExistence type="predicted"/>
<keyword evidence="2" id="KW-0614">Plasmid</keyword>
<dbReference type="AlphaFoldDB" id="A0A5P9CPS4"/>
<dbReference type="Gene3D" id="3.90.176.10">
    <property type="entry name" value="Toxin ADP-ribosyltransferase, Chain A, domain 1"/>
    <property type="match status" value="1"/>
</dbReference>
<evidence type="ECO:0000259" key="1">
    <source>
        <dbReference type="Pfam" id="PF03496"/>
    </source>
</evidence>
<dbReference type="EMBL" id="CP045351">
    <property type="protein sequence ID" value="QFT28259.1"/>
    <property type="molecule type" value="Genomic_DNA"/>
</dbReference>
<dbReference type="GO" id="GO:0016740">
    <property type="term" value="F:transferase activity"/>
    <property type="evidence" value="ECO:0007669"/>
    <property type="project" value="UniProtKB-KW"/>
</dbReference>
<sequence precursor="true">MKLLSKLIFSTAIVTLLAISSVSFAGLKYNKGYYTKAEIKDLIEKLDNPFTKESVDEYYQLMSKLQPSSMQQQYALSYESIDALNYYQQNGYQAIRRAILNGENTEEITPIIEHIDSAFEQGIKFTGETYRGESLIKAYSDGLIKVGDVVSPSTFLSTSVSARSTEGFYGGQRSMFELRNGEASIIMPEMRTDELEVLINRDTFFEVTAIDINPDIGTNNVIYREIAASEVGDRPIKDMHTGENISAVEACEF</sequence>
<protein>
    <submittedName>
        <fullName evidence="2">ADP-ribosyltransferase exoenzyme</fullName>
    </submittedName>
</protein>
<geneLocation type="plasmid" evidence="3">
    <name>pthaf100_a</name>
</geneLocation>
<evidence type="ECO:0000313" key="3">
    <source>
        <dbReference type="Proteomes" id="UP000326936"/>
    </source>
</evidence>
<dbReference type="SUPFAM" id="SSF56399">
    <property type="entry name" value="ADP-ribosylation"/>
    <property type="match status" value="1"/>
</dbReference>
<reference evidence="2 3" key="1">
    <citation type="submission" date="2019-10" db="EMBL/GenBank/DDBJ databases">
        <title>Complete genome sequence of Vibrio sp. strain THAF100, isolated from non-filtered water from the water column of tank 6 of a marine aquarium containing stony-coral fragments. Water maintained at 26 degree C.</title>
        <authorList>
            <person name="Ruckert C."/>
            <person name="Franco A."/>
            <person name="Kalinowski J."/>
            <person name="Glaeser S."/>
        </authorList>
    </citation>
    <scope>NUCLEOTIDE SEQUENCE [LARGE SCALE GENOMIC DNA]</scope>
    <source>
        <strain evidence="2 3">THAF100</strain>
        <plasmid evidence="3">pthaf100_a</plasmid>
    </source>
</reference>
<keyword evidence="2" id="KW-0808">Transferase</keyword>
<dbReference type="GO" id="GO:0005576">
    <property type="term" value="C:extracellular region"/>
    <property type="evidence" value="ECO:0007669"/>
    <property type="project" value="InterPro"/>
</dbReference>
<keyword evidence="3" id="KW-1185">Reference proteome</keyword>
<dbReference type="Pfam" id="PF03496">
    <property type="entry name" value="ADPrib_exo_Tox"/>
    <property type="match status" value="1"/>
</dbReference>
<evidence type="ECO:0000313" key="2">
    <source>
        <dbReference type="EMBL" id="QFT28259.1"/>
    </source>
</evidence>
<accession>A0A5P9CPS4</accession>
<gene>
    <name evidence="2" type="ORF">FIV01_17855</name>
</gene>
<dbReference type="InterPro" id="IPR003540">
    <property type="entry name" value="ADP-ribosyltransferase"/>
</dbReference>
<organism evidence="2 3">
    <name type="scientific">Vibrio aquimaris</name>
    <dbReference type="NCBI Taxonomy" id="2587862"/>
    <lineage>
        <taxon>Bacteria</taxon>
        <taxon>Pseudomonadati</taxon>
        <taxon>Pseudomonadota</taxon>
        <taxon>Gammaproteobacteria</taxon>
        <taxon>Vibrionales</taxon>
        <taxon>Vibrionaceae</taxon>
        <taxon>Vibrio</taxon>
    </lineage>
</organism>